<keyword evidence="2" id="KW-1185">Reference proteome</keyword>
<protein>
    <recommendedName>
        <fullName evidence="3">Aldose 1-epimerase</fullName>
    </recommendedName>
</protein>
<dbReference type="OrthoDB" id="7335506at2"/>
<dbReference type="EMBL" id="CYUD01000003">
    <property type="protein sequence ID" value="CUJ90712.1"/>
    <property type="molecule type" value="Genomic_DNA"/>
</dbReference>
<name>A0A0N7M8T5_9RHOB</name>
<evidence type="ECO:0008006" key="3">
    <source>
        <dbReference type="Google" id="ProtNLM"/>
    </source>
</evidence>
<dbReference type="Proteomes" id="UP000051260">
    <property type="component" value="Unassembled WGS sequence"/>
</dbReference>
<reference evidence="2" key="1">
    <citation type="submission" date="2015-09" db="EMBL/GenBank/DDBJ databases">
        <authorList>
            <person name="Rodrigo-Torres L."/>
            <person name="Arahal D.R."/>
        </authorList>
    </citation>
    <scope>NUCLEOTIDE SEQUENCE [LARGE SCALE GENOMIC DNA]</scope>
    <source>
        <strain evidence="2">CECT 5091</strain>
    </source>
</reference>
<evidence type="ECO:0000313" key="2">
    <source>
        <dbReference type="Proteomes" id="UP000051260"/>
    </source>
</evidence>
<gene>
    <name evidence="1" type="ORF">RUE5091_01017</name>
</gene>
<accession>A0A0N7M8T5</accession>
<evidence type="ECO:0000313" key="1">
    <source>
        <dbReference type="EMBL" id="CUJ90712.1"/>
    </source>
</evidence>
<organism evidence="1 2">
    <name type="scientific">Ruegeria denitrificans</name>
    <dbReference type="NCBI Taxonomy" id="1715692"/>
    <lineage>
        <taxon>Bacteria</taxon>
        <taxon>Pseudomonadati</taxon>
        <taxon>Pseudomonadota</taxon>
        <taxon>Alphaproteobacteria</taxon>
        <taxon>Rhodobacterales</taxon>
        <taxon>Roseobacteraceae</taxon>
        <taxon>Ruegeria</taxon>
    </lineage>
</organism>
<dbReference type="STRING" id="1715692.RUE5091_01017"/>
<dbReference type="AlphaFoldDB" id="A0A0N7M8T5"/>
<sequence>MIDLSATGIRLSFDLQLGLIESFSVNDGGAQISPLHRAPWVGTDEVLPEGIAPHLEKLGGDFFCAPFGATEGPSPLHGWPPNSRWILKEKTGSYLCAELEKTVFGARLQKEITLHPGHPFIYQRHTFIGGEGLVPVANHANVSLPNGGIIQTSQKQCWRTPKAAQEVDPALGYSALRYPAESRMLTSFPGKDGSVNLSNYPWSSQSEDFAVGLDSPDEQLGWTAVIRPVEGDVFLSLKSAQALPMTMLWHSNGGRYYAPWSSRHFACLGIEEGAALPILGTGEDSFPEGRGAIHLDPHRQVEIIHVIGALRWRSGARVRTVETLENQLLIRSTENEEYLVPFDVDALNL</sequence>
<proteinExistence type="predicted"/>
<dbReference type="RefSeq" id="WP_058280796.1">
    <property type="nucleotide sequence ID" value="NZ_CYUD01000003.1"/>
</dbReference>